<dbReference type="RefSeq" id="WP_181887957.1">
    <property type="nucleotide sequence ID" value="NZ_CP059472.1"/>
</dbReference>
<dbReference type="EMBL" id="JACEUX010000005">
    <property type="protein sequence ID" value="MBA5247859.1"/>
    <property type="molecule type" value="Genomic_DNA"/>
</dbReference>
<protein>
    <submittedName>
        <fullName evidence="2">IPExxxVDY family protein</fullName>
    </submittedName>
</protein>
<proteinExistence type="predicted"/>
<dbReference type="EMBL" id="CP059472">
    <property type="protein sequence ID" value="QMS99480.1"/>
    <property type="molecule type" value="Genomic_DNA"/>
</dbReference>
<reference evidence="2" key="1">
    <citation type="submission" date="2020-07" db="EMBL/GenBank/DDBJ databases">
        <title>Chryseobacterium sp. CX-624.</title>
        <authorList>
            <person name="Yang C."/>
        </authorList>
    </citation>
    <scope>NUCLEOTIDE SEQUENCE</scope>
    <source>
        <strain evidence="2">CX-624</strain>
    </source>
</reference>
<organism evidence="2 3">
    <name type="scientific">Marnyiella aurantia</name>
    <dbReference type="NCBI Taxonomy" id="2758037"/>
    <lineage>
        <taxon>Bacteria</taxon>
        <taxon>Pseudomonadati</taxon>
        <taxon>Bacteroidota</taxon>
        <taxon>Flavobacteriia</taxon>
        <taxon>Flavobacteriales</taxon>
        <taxon>Weeksellaceae</taxon>
        <taxon>Marnyiella</taxon>
    </lineage>
</organism>
<evidence type="ECO:0000313" key="4">
    <source>
        <dbReference type="Proteomes" id="UP000539710"/>
    </source>
</evidence>
<name>A0A7D7LR62_9FLAO</name>
<reference evidence="4" key="3">
    <citation type="submission" date="2020-07" db="EMBL/GenBank/DDBJ databases">
        <title>Flavobacterium sp. xlx-214.</title>
        <authorList>
            <person name="Yang C."/>
        </authorList>
    </citation>
    <scope>NUCLEOTIDE SEQUENCE [LARGE SCALE GENOMIC DNA]</scope>
    <source>
        <strain evidence="4">CX-624</strain>
    </source>
</reference>
<gene>
    <name evidence="2" type="ORF">H1R16_05640</name>
    <name evidence="1" type="ORF">H2507_11850</name>
</gene>
<accession>A0A7D7LR62</accession>
<dbReference type="Proteomes" id="UP000515349">
    <property type="component" value="Chromosome"/>
</dbReference>
<reference evidence="3" key="2">
    <citation type="submission" date="2020-07" db="EMBL/GenBank/DDBJ databases">
        <title>Chryseobacterium sp.cx-624.</title>
        <authorList>
            <person name="Yang C."/>
        </authorList>
    </citation>
    <scope>NUCLEOTIDE SEQUENCE [LARGE SCALE GENOMIC DNA]</scope>
    <source>
        <strain evidence="3">cx-624</strain>
    </source>
</reference>
<dbReference type="AlphaFoldDB" id="A0A7D7LR62"/>
<dbReference type="KEGG" id="cbau:H1R16_05640"/>
<reference evidence="1" key="4">
    <citation type="submission" date="2020-07" db="EMBL/GenBank/DDBJ databases">
        <authorList>
            <person name="Yang C."/>
        </authorList>
    </citation>
    <scope>NUCLEOTIDE SEQUENCE</scope>
    <source>
        <strain evidence="1">Cx-624</strain>
    </source>
</reference>
<dbReference type="NCBIfam" id="NF033205">
    <property type="entry name" value="IPExxxVDY"/>
    <property type="match status" value="1"/>
</dbReference>
<evidence type="ECO:0000313" key="2">
    <source>
        <dbReference type="EMBL" id="QMS99480.1"/>
    </source>
</evidence>
<dbReference type="InterPro" id="IPR047690">
    <property type="entry name" value="IPExxxVDY_fam"/>
</dbReference>
<evidence type="ECO:0000313" key="3">
    <source>
        <dbReference type="Proteomes" id="UP000515349"/>
    </source>
</evidence>
<dbReference type="Proteomes" id="UP000539710">
    <property type="component" value="Unassembled WGS sequence"/>
</dbReference>
<evidence type="ECO:0000313" key="1">
    <source>
        <dbReference type="EMBL" id="MBA5247859.1"/>
    </source>
</evidence>
<sequence length="156" mass="18438">MDLLKLTLDDCDEDDGVIALVRLVRKIPDHEFFFHINYANSFCFERIDDLVVEGTFYTYHFSVFRGYSKESRTCFRFISNKSIFSIKNRELTELFSGEGEVKYLLEAYPDTDYILTSPDKCADFSLILLPENLCFQLQEIPLGFDERLFHTLQYYE</sequence>
<keyword evidence="4" id="KW-1185">Reference proteome</keyword>